<reference evidence="2" key="1">
    <citation type="submission" date="2019-08" db="EMBL/GenBank/DDBJ databases">
        <authorList>
            <person name="Kucharzyk K."/>
            <person name="Murdoch R.W."/>
            <person name="Higgins S."/>
            <person name="Loffler F."/>
        </authorList>
    </citation>
    <scope>NUCLEOTIDE SEQUENCE</scope>
</reference>
<name>A0A644X1G2_9ZZZZ</name>
<dbReference type="PANTHER" id="PTHR40446:SF2">
    <property type="entry name" value="N-ACETYLGLUCOSAMINE-1-PHOSPHODIESTER ALPHA-N-ACETYLGLUCOSAMINIDASE"/>
    <property type="match status" value="1"/>
</dbReference>
<dbReference type="AlphaFoldDB" id="A0A644X1G2"/>
<protein>
    <recommendedName>
        <fullName evidence="1">Phosphodiester glycosidase domain-containing protein</fullName>
    </recommendedName>
</protein>
<sequence>MKRLAAFLIALCLVFCAPFCGALADDGAESADLLGNGSPTAADAARMLRLLCLTPAQANGHTECDLTQNGSVNCSDACAALMCACGEISDLDAFAERLSTGLLGEKYFDRFYYAGVYDDLNGNYKSANVSVSIITGRAYDNDYFLADIYVQDIACLTNVFSQDEYMGDTETAAKLLSRCESGIVGINGDFYSLNLFGPLVRNGVKYVKNITRALDIAILCKNGELLTYRYRILTADMLATLDVYQIWVFGPALLDDNGNTKTEFRSHVTARNPRSVIGYYEPGHYAFLIVDGRREHSMGITMKDLSSFCKELGFTRAYNLDGGQSSVLQSKSGAINIPFDGGRTLSDLFVVCDLPQE</sequence>
<accession>A0A644X1G2</accession>
<gene>
    <name evidence="2" type="ORF">SDC9_55949</name>
</gene>
<dbReference type="EMBL" id="VSSQ01001593">
    <property type="protein sequence ID" value="MPM09628.1"/>
    <property type="molecule type" value="Genomic_DNA"/>
</dbReference>
<feature type="domain" description="Phosphodiester glycosidase" evidence="1">
    <location>
        <begin position="183"/>
        <end position="351"/>
    </location>
</feature>
<dbReference type="InterPro" id="IPR018711">
    <property type="entry name" value="NAGPA"/>
</dbReference>
<dbReference type="PANTHER" id="PTHR40446">
    <property type="entry name" value="N-ACETYLGLUCOSAMINE-1-PHOSPHODIESTER ALPHA-N-ACETYLGLUCOSAMINIDASE"/>
    <property type="match status" value="1"/>
</dbReference>
<proteinExistence type="predicted"/>
<evidence type="ECO:0000259" key="1">
    <source>
        <dbReference type="Pfam" id="PF09992"/>
    </source>
</evidence>
<dbReference type="Pfam" id="PF09992">
    <property type="entry name" value="NAGPA"/>
    <property type="match status" value="1"/>
</dbReference>
<evidence type="ECO:0000313" key="2">
    <source>
        <dbReference type="EMBL" id="MPM09628.1"/>
    </source>
</evidence>
<organism evidence="2">
    <name type="scientific">bioreactor metagenome</name>
    <dbReference type="NCBI Taxonomy" id="1076179"/>
    <lineage>
        <taxon>unclassified sequences</taxon>
        <taxon>metagenomes</taxon>
        <taxon>ecological metagenomes</taxon>
    </lineage>
</organism>
<comment type="caution">
    <text evidence="2">The sequence shown here is derived from an EMBL/GenBank/DDBJ whole genome shotgun (WGS) entry which is preliminary data.</text>
</comment>